<protein>
    <recommendedName>
        <fullName evidence="1">GIY-YIG domain-containing protein</fullName>
    </recommendedName>
</protein>
<dbReference type="SMART" id="SM00465">
    <property type="entry name" value="GIYc"/>
    <property type="match status" value="1"/>
</dbReference>
<dbReference type="InterPro" id="IPR035901">
    <property type="entry name" value="GIY-YIG_endonuc_sf"/>
</dbReference>
<dbReference type="PATRIC" id="fig|1396.535.peg.5855"/>
<evidence type="ECO:0000259" key="1">
    <source>
        <dbReference type="PROSITE" id="PS50164"/>
    </source>
</evidence>
<dbReference type="PROSITE" id="PS50164">
    <property type="entry name" value="GIY_YIG"/>
    <property type="match status" value="1"/>
</dbReference>
<organism evidence="2 3">
    <name type="scientific">Bacillus cereus</name>
    <dbReference type="NCBI Taxonomy" id="1396"/>
    <lineage>
        <taxon>Bacteria</taxon>
        <taxon>Bacillati</taxon>
        <taxon>Bacillota</taxon>
        <taxon>Bacilli</taxon>
        <taxon>Bacillales</taxon>
        <taxon>Bacillaceae</taxon>
        <taxon>Bacillus</taxon>
        <taxon>Bacillus cereus group</taxon>
    </lineage>
</organism>
<dbReference type="SUPFAM" id="SSF82771">
    <property type="entry name" value="GIY-YIG endonuclease"/>
    <property type="match status" value="1"/>
</dbReference>
<dbReference type="AlphaFoldDB" id="A0A164LFU0"/>
<dbReference type="RefSeq" id="WP_016717418.1">
    <property type="nucleotide sequence ID" value="NZ_LJKE01000103.1"/>
</dbReference>
<name>A0A164LFU0_BACCE</name>
<proteinExistence type="predicted"/>
<accession>A0A164LFU0</accession>
<dbReference type="Proteomes" id="UP000076482">
    <property type="component" value="Unassembled WGS sequence"/>
</dbReference>
<gene>
    <name evidence="2" type="ORF">B4088_5306</name>
</gene>
<evidence type="ECO:0000313" key="2">
    <source>
        <dbReference type="EMBL" id="KZD55881.1"/>
    </source>
</evidence>
<dbReference type="EMBL" id="LJKE01000103">
    <property type="protein sequence ID" value="KZD55881.1"/>
    <property type="molecule type" value="Genomic_DNA"/>
</dbReference>
<reference evidence="2 3" key="1">
    <citation type="submission" date="2015-09" db="EMBL/GenBank/DDBJ databases">
        <title>Bacillus cereus food isolates.</title>
        <authorList>
            <person name="Boekhorst J."/>
        </authorList>
    </citation>
    <scope>NUCLEOTIDE SEQUENCE [LARGE SCALE GENOMIC DNA]</scope>
    <source>
        <strain evidence="2 3">B4088</strain>
    </source>
</reference>
<feature type="domain" description="GIY-YIG" evidence="1">
    <location>
        <begin position="27"/>
        <end position="106"/>
    </location>
</feature>
<dbReference type="InterPro" id="IPR000305">
    <property type="entry name" value="GIY-YIG_endonuc"/>
</dbReference>
<sequence>MTVVHIRWSKLYNLSEINHYEEAFSKGIYAIYRVYRGKEKLLYIGKTKRSFSKRLHEHYKDWIHGARGIHVRLGILEFPNGGKYSEQKLSDVEALLISWHTPLENTQCTNYYIGRENLEVISFGQRGLIDKKITTQNYEWA</sequence>
<comment type="caution">
    <text evidence="2">The sequence shown here is derived from an EMBL/GenBank/DDBJ whole genome shotgun (WGS) entry which is preliminary data.</text>
</comment>
<dbReference type="CDD" id="cd00719">
    <property type="entry name" value="GIY-YIG_SF"/>
    <property type="match status" value="1"/>
</dbReference>
<evidence type="ECO:0000313" key="3">
    <source>
        <dbReference type="Proteomes" id="UP000076482"/>
    </source>
</evidence>